<organism evidence="7 8">
    <name type="scientific">Adhaeribacter arboris</name>
    <dbReference type="NCBI Taxonomy" id="2072846"/>
    <lineage>
        <taxon>Bacteria</taxon>
        <taxon>Pseudomonadati</taxon>
        <taxon>Bacteroidota</taxon>
        <taxon>Cytophagia</taxon>
        <taxon>Cytophagales</taxon>
        <taxon>Hymenobacteraceae</taxon>
        <taxon>Adhaeribacter</taxon>
    </lineage>
</organism>
<dbReference type="GO" id="GO:0046872">
    <property type="term" value="F:metal ion binding"/>
    <property type="evidence" value="ECO:0007669"/>
    <property type="project" value="UniProtKB-KW"/>
</dbReference>
<dbReference type="OrthoDB" id="9770043at2"/>
<feature type="compositionally biased region" description="Polar residues" evidence="5">
    <location>
        <begin position="65"/>
        <end position="79"/>
    </location>
</feature>
<dbReference type="Gene3D" id="1.10.760.10">
    <property type="entry name" value="Cytochrome c-like domain"/>
    <property type="match status" value="1"/>
</dbReference>
<dbReference type="InterPro" id="IPR011042">
    <property type="entry name" value="6-blade_b-propeller_TolB-like"/>
</dbReference>
<dbReference type="Proteomes" id="UP000240357">
    <property type="component" value="Unassembled WGS sequence"/>
</dbReference>
<dbReference type="SUPFAM" id="SSF50952">
    <property type="entry name" value="Soluble quinoprotein glucose dehydrogenase"/>
    <property type="match status" value="1"/>
</dbReference>
<feature type="domain" description="Cytochrome c" evidence="6">
    <location>
        <begin position="83"/>
        <end position="174"/>
    </location>
</feature>
<dbReference type="InterPro" id="IPR011041">
    <property type="entry name" value="Quinoprot_gluc/sorb_DH_b-prop"/>
</dbReference>
<evidence type="ECO:0000256" key="2">
    <source>
        <dbReference type="ARBA" id="ARBA00022723"/>
    </source>
</evidence>
<dbReference type="EMBL" id="PYFT01000001">
    <property type="protein sequence ID" value="PSR53188.1"/>
    <property type="molecule type" value="Genomic_DNA"/>
</dbReference>
<evidence type="ECO:0000259" key="6">
    <source>
        <dbReference type="PROSITE" id="PS51007"/>
    </source>
</evidence>
<evidence type="ECO:0000256" key="1">
    <source>
        <dbReference type="ARBA" id="ARBA00022617"/>
    </source>
</evidence>
<accession>A0A2T2YCL8</accession>
<dbReference type="Pfam" id="PF00034">
    <property type="entry name" value="Cytochrom_C"/>
    <property type="match status" value="1"/>
</dbReference>
<dbReference type="InterPro" id="IPR012938">
    <property type="entry name" value="Glc/Sorbosone_DH"/>
</dbReference>
<keyword evidence="1 4" id="KW-0349">Heme</keyword>
<protein>
    <submittedName>
        <fullName evidence="7">Cytochrome C</fullName>
    </submittedName>
</protein>
<feature type="compositionally biased region" description="Polar residues" evidence="5">
    <location>
        <begin position="47"/>
        <end position="58"/>
    </location>
</feature>
<feature type="region of interest" description="Disordered" evidence="5">
    <location>
        <begin position="43"/>
        <end position="80"/>
    </location>
</feature>
<evidence type="ECO:0000256" key="5">
    <source>
        <dbReference type="SAM" id="MobiDB-lite"/>
    </source>
</evidence>
<gene>
    <name evidence="7" type="ORF">AHMF7605_06425</name>
</gene>
<sequence length="624" mass="69311">MRINQLVPKFILSRKTRRPQTYIGLLLFSGVIAFQGCVSGKNKENQPVRTNQQTSANNPVFPANHSGNTGASASKNPYSTDEHDIIHGKQLFQSNCTACHNFEQKGIGPNLAGVTTRDTPEWLTKFVRNAPEVIKSGDAKAIKLYEEYKQMMPPFTAFTPGEVQSILAYLHAQQPASAIDENTAKLGPPLSDPIPTKIPKSELLLSLESITTAPATAEKIPLARINTMVVLPGKKNRVFIQDLRGILYEMEGKNLRQYLDMSKERPAFISTPGLATGLGSYAFHPEFYKNGFFYTTHTEKANTAPADFAYADSIKVALQWVLTEWKLPDPHASVFSGKGRELLRVNMVNQIHGVQEITFNPFAKPSSPDYGLLYIGVGDGGAAEQKYSFLCNSNKTVWSTVLRIDPRGNNSKNGHYGIPAINPFAQDKDPETLGEIFATGFRNPNRIYWAPDGKMLISDIGLTNIEELNIGKAGANYGWPAREGTFLLNYQGKMDKVYALPADDAQYNYTYPVVQFDHDEGNAFSAGFVYNGSIPLLKNKYIFGDIVSGRVFFVENNQLKLGQQAPIQEFTLQMDGTTSTFQTITGNKKTDLRFGMGLQNELYLYTKTDGKIYRVNNCLPNKKI</sequence>
<dbReference type="InterPro" id="IPR009056">
    <property type="entry name" value="Cyt_c-like_dom"/>
</dbReference>
<dbReference type="AlphaFoldDB" id="A0A2T2YCL8"/>
<reference evidence="7 8" key="1">
    <citation type="submission" date="2018-03" db="EMBL/GenBank/DDBJ databases">
        <title>Adhaeribacter sp. HMF7605 Genome sequencing and assembly.</title>
        <authorList>
            <person name="Kang H."/>
            <person name="Kang J."/>
            <person name="Cha I."/>
            <person name="Kim H."/>
            <person name="Joh K."/>
        </authorList>
    </citation>
    <scope>NUCLEOTIDE SEQUENCE [LARGE SCALE GENOMIC DNA]</scope>
    <source>
        <strain evidence="7 8">HMF7605</strain>
    </source>
</reference>
<dbReference type="GO" id="GO:0020037">
    <property type="term" value="F:heme binding"/>
    <property type="evidence" value="ECO:0007669"/>
    <property type="project" value="InterPro"/>
</dbReference>
<dbReference type="PROSITE" id="PS51007">
    <property type="entry name" value="CYTC"/>
    <property type="match status" value="1"/>
</dbReference>
<keyword evidence="2 4" id="KW-0479">Metal-binding</keyword>
<name>A0A2T2YCL8_9BACT</name>
<evidence type="ECO:0000256" key="4">
    <source>
        <dbReference type="PROSITE-ProRule" id="PRU00433"/>
    </source>
</evidence>
<dbReference type="GO" id="GO:0009055">
    <property type="term" value="F:electron transfer activity"/>
    <property type="evidence" value="ECO:0007669"/>
    <property type="project" value="InterPro"/>
</dbReference>
<evidence type="ECO:0000313" key="7">
    <source>
        <dbReference type="EMBL" id="PSR53188.1"/>
    </source>
</evidence>
<dbReference type="SUPFAM" id="SSF46626">
    <property type="entry name" value="Cytochrome c"/>
    <property type="match status" value="1"/>
</dbReference>
<proteinExistence type="predicted"/>
<evidence type="ECO:0000313" key="8">
    <source>
        <dbReference type="Proteomes" id="UP000240357"/>
    </source>
</evidence>
<keyword evidence="3 4" id="KW-0408">Iron</keyword>
<comment type="caution">
    <text evidence="7">The sequence shown here is derived from an EMBL/GenBank/DDBJ whole genome shotgun (WGS) entry which is preliminary data.</text>
</comment>
<evidence type="ECO:0000256" key="3">
    <source>
        <dbReference type="ARBA" id="ARBA00023004"/>
    </source>
</evidence>
<dbReference type="PANTHER" id="PTHR19328">
    <property type="entry name" value="HEDGEHOG-INTERACTING PROTEIN"/>
    <property type="match status" value="1"/>
</dbReference>
<dbReference type="PANTHER" id="PTHR19328:SF75">
    <property type="entry name" value="ALDOSE SUGAR DEHYDROGENASE YLII"/>
    <property type="match status" value="1"/>
</dbReference>
<dbReference type="Gene3D" id="2.120.10.30">
    <property type="entry name" value="TolB, C-terminal domain"/>
    <property type="match status" value="1"/>
</dbReference>
<dbReference type="Pfam" id="PF07995">
    <property type="entry name" value="GSDH"/>
    <property type="match status" value="1"/>
</dbReference>
<keyword evidence="8" id="KW-1185">Reference proteome</keyword>
<dbReference type="InterPro" id="IPR036909">
    <property type="entry name" value="Cyt_c-like_dom_sf"/>
</dbReference>